<accession>A0AA40FXQ9</accession>
<sequence>MGIEGYSLSPVGINDTAGTNRFYDMYQPKVFMAVLIVEFSGREERLESGNTGEKGGLSCLPVKKRR</sequence>
<gene>
    <name evidence="2" type="ORF">K0M31_004536</name>
</gene>
<dbReference type="EMBL" id="JAHYIQ010000013">
    <property type="protein sequence ID" value="KAK1126915.1"/>
    <property type="molecule type" value="Genomic_DNA"/>
</dbReference>
<name>A0AA40FXQ9_9HYME</name>
<comment type="caution">
    <text evidence="2">The sequence shown here is derived from an EMBL/GenBank/DDBJ whole genome shotgun (WGS) entry which is preliminary data.</text>
</comment>
<proteinExistence type="predicted"/>
<dbReference type="Proteomes" id="UP001177670">
    <property type="component" value="Unassembled WGS sequence"/>
</dbReference>
<dbReference type="AlphaFoldDB" id="A0AA40FXQ9"/>
<reference evidence="2" key="1">
    <citation type="submission" date="2021-10" db="EMBL/GenBank/DDBJ databases">
        <title>Melipona bicolor Genome sequencing and assembly.</title>
        <authorList>
            <person name="Araujo N.S."/>
            <person name="Arias M.C."/>
        </authorList>
    </citation>
    <scope>NUCLEOTIDE SEQUENCE</scope>
    <source>
        <strain evidence="2">USP_2M_L1-L4_2017</strain>
        <tissue evidence="2">Whole body</tissue>
    </source>
</reference>
<feature type="region of interest" description="Disordered" evidence="1">
    <location>
        <begin position="45"/>
        <end position="66"/>
    </location>
</feature>
<organism evidence="2 3">
    <name type="scientific">Melipona bicolor</name>
    <dbReference type="NCBI Taxonomy" id="60889"/>
    <lineage>
        <taxon>Eukaryota</taxon>
        <taxon>Metazoa</taxon>
        <taxon>Ecdysozoa</taxon>
        <taxon>Arthropoda</taxon>
        <taxon>Hexapoda</taxon>
        <taxon>Insecta</taxon>
        <taxon>Pterygota</taxon>
        <taxon>Neoptera</taxon>
        <taxon>Endopterygota</taxon>
        <taxon>Hymenoptera</taxon>
        <taxon>Apocrita</taxon>
        <taxon>Aculeata</taxon>
        <taxon>Apoidea</taxon>
        <taxon>Anthophila</taxon>
        <taxon>Apidae</taxon>
        <taxon>Melipona</taxon>
    </lineage>
</organism>
<protein>
    <submittedName>
        <fullName evidence="2">Uncharacterized protein</fullName>
    </submittedName>
</protein>
<keyword evidence="3" id="KW-1185">Reference proteome</keyword>
<evidence type="ECO:0000313" key="2">
    <source>
        <dbReference type="EMBL" id="KAK1126915.1"/>
    </source>
</evidence>
<evidence type="ECO:0000313" key="3">
    <source>
        <dbReference type="Proteomes" id="UP001177670"/>
    </source>
</evidence>
<evidence type="ECO:0000256" key="1">
    <source>
        <dbReference type="SAM" id="MobiDB-lite"/>
    </source>
</evidence>